<evidence type="ECO:0000313" key="2">
    <source>
        <dbReference type="Proteomes" id="UP000223749"/>
    </source>
</evidence>
<keyword evidence="2" id="KW-1185">Reference proteome</keyword>
<dbReference type="AlphaFoldDB" id="A0A2D1U8K6"/>
<organism evidence="1 2">
    <name type="scientific">Pedobacter ginsengisoli</name>
    <dbReference type="NCBI Taxonomy" id="363852"/>
    <lineage>
        <taxon>Bacteria</taxon>
        <taxon>Pseudomonadati</taxon>
        <taxon>Bacteroidota</taxon>
        <taxon>Sphingobacteriia</taxon>
        <taxon>Sphingobacteriales</taxon>
        <taxon>Sphingobacteriaceae</taxon>
        <taxon>Pedobacter</taxon>
    </lineage>
</organism>
<name>A0A2D1U8K6_9SPHI</name>
<dbReference type="Gene3D" id="3.40.50.2000">
    <property type="entry name" value="Glycogen Phosphorylase B"/>
    <property type="match status" value="1"/>
</dbReference>
<sequence>MTLKFSSCNLVLNDYSYRNALKKINSRNKVQLISAFIPPMESEYELSNKINELLCLKINEKDIIACTNAHNYVLDENGNDLYGIDFLLNIFVTIPNSCLLISDPSGKLKEQYSAFASSDNILFISEPHSFVEIIKKSNVFIRATTSDGDSLSVKEALYLNTKVIASDCVDRPEGCFIYVNSSKESFLDCLYENKNRMPVFIQNSADQVMELYKTIH</sequence>
<accession>A0A2D1U8K6</accession>
<dbReference type="Proteomes" id="UP000223749">
    <property type="component" value="Chromosome"/>
</dbReference>
<protein>
    <recommendedName>
        <fullName evidence="3">Glycosyl transferase family 1 domain-containing protein</fullName>
    </recommendedName>
</protein>
<evidence type="ECO:0000313" key="1">
    <source>
        <dbReference type="EMBL" id="ATP57957.1"/>
    </source>
</evidence>
<dbReference type="EMBL" id="CP024091">
    <property type="protein sequence ID" value="ATP57957.1"/>
    <property type="molecule type" value="Genomic_DNA"/>
</dbReference>
<dbReference type="KEGG" id="pgs:CPT03_16555"/>
<reference evidence="1 2" key="1">
    <citation type="submission" date="2017-10" db="EMBL/GenBank/DDBJ databases">
        <title>Whole genome of Pedobacter ginsengisoli T01R-27 isolated from tomato rhizosphere.</title>
        <authorList>
            <person name="Weon H.-Y."/>
            <person name="Lee S.A."/>
            <person name="Sang M.K."/>
            <person name="Song J."/>
        </authorList>
    </citation>
    <scope>NUCLEOTIDE SEQUENCE [LARGE SCALE GENOMIC DNA]</scope>
    <source>
        <strain evidence="1 2">T01R-27</strain>
    </source>
</reference>
<evidence type="ECO:0008006" key="3">
    <source>
        <dbReference type="Google" id="ProtNLM"/>
    </source>
</evidence>
<dbReference type="SUPFAM" id="SSF53756">
    <property type="entry name" value="UDP-Glycosyltransferase/glycogen phosphorylase"/>
    <property type="match status" value="1"/>
</dbReference>
<proteinExistence type="predicted"/>
<gene>
    <name evidence="1" type="ORF">CPT03_16555</name>
</gene>